<accession>A0ABT6J4M1</accession>
<reference evidence="3 4" key="1">
    <citation type="submission" date="2023-03" db="EMBL/GenBank/DDBJ databases">
        <title>Bacterial isolates from washroom surfaces on a university campus.</title>
        <authorList>
            <person name="Holman D.B."/>
            <person name="Gzyl K.E."/>
            <person name="Taheri A.E."/>
        </authorList>
    </citation>
    <scope>NUCLEOTIDE SEQUENCE [LARGE SCALE GENOMIC DNA]</scope>
    <source>
        <strain evidence="3 4">RD01</strain>
    </source>
</reference>
<sequence length="110" mass="12511">MKPTVKKYTNDGELEADVNALKDQEIDVKDIYVLSHDPDRTKRIVNNTEVTGIDYNKAGTKEAYEKQGDELRDKLKSLGISQDDAEAYEEEMDEGKVFLIVTDERVKGEI</sequence>
<organism evidence="3 4">
    <name type="scientific">Staphylococcus cohnii</name>
    <dbReference type="NCBI Taxonomy" id="29382"/>
    <lineage>
        <taxon>Bacteria</taxon>
        <taxon>Bacillati</taxon>
        <taxon>Bacillota</taxon>
        <taxon>Bacilli</taxon>
        <taxon>Bacillales</taxon>
        <taxon>Staphylococcaceae</taxon>
        <taxon>Staphylococcus</taxon>
        <taxon>Staphylococcus cohnii species complex</taxon>
    </lineage>
</organism>
<gene>
    <name evidence="3" type="ORF">P5X59_12325</name>
</gene>
<dbReference type="EMBL" id="JAROYR010000026">
    <property type="protein sequence ID" value="MDH5159063.1"/>
    <property type="molecule type" value="Genomic_DNA"/>
</dbReference>
<dbReference type="InterPro" id="IPR025889">
    <property type="entry name" value="GSP17M-like_dom"/>
</dbReference>
<feature type="domain" description="General stress protein 17M-like" evidence="2">
    <location>
        <begin position="3"/>
        <end position="95"/>
    </location>
</feature>
<evidence type="ECO:0000259" key="2">
    <source>
        <dbReference type="Pfam" id="PF11181"/>
    </source>
</evidence>
<proteinExistence type="inferred from homology"/>
<protein>
    <submittedName>
        <fullName evidence="3">General stress protein</fullName>
    </submittedName>
</protein>
<name>A0ABT6J4M1_9STAP</name>
<evidence type="ECO:0000313" key="4">
    <source>
        <dbReference type="Proteomes" id="UP001159200"/>
    </source>
</evidence>
<comment type="caution">
    <text evidence="3">The sequence shown here is derived from an EMBL/GenBank/DDBJ whole genome shotgun (WGS) entry which is preliminary data.</text>
</comment>
<comment type="similarity">
    <text evidence="1">Belongs to the UPF0355 family.</text>
</comment>
<evidence type="ECO:0000313" key="3">
    <source>
        <dbReference type="EMBL" id="MDH5159063.1"/>
    </source>
</evidence>
<dbReference type="Pfam" id="PF11181">
    <property type="entry name" value="YflT"/>
    <property type="match status" value="1"/>
</dbReference>
<evidence type="ECO:0000256" key="1">
    <source>
        <dbReference type="ARBA" id="ARBA00008128"/>
    </source>
</evidence>
<dbReference type="RefSeq" id="WP_064263334.1">
    <property type="nucleotide sequence ID" value="NZ_JAROYJ010000013.1"/>
</dbReference>
<dbReference type="Proteomes" id="UP001159200">
    <property type="component" value="Unassembled WGS sequence"/>
</dbReference>
<keyword evidence="4" id="KW-1185">Reference proteome</keyword>